<dbReference type="CDD" id="cd15482">
    <property type="entry name" value="Sialidase_non-viral"/>
    <property type="match status" value="1"/>
</dbReference>
<organism evidence="1 2">
    <name type="scientific">Actinorhabdospora filicis</name>
    <dbReference type="NCBI Taxonomy" id="1785913"/>
    <lineage>
        <taxon>Bacteria</taxon>
        <taxon>Bacillati</taxon>
        <taxon>Actinomycetota</taxon>
        <taxon>Actinomycetes</taxon>
        <taxon>Micromonosporales</taxon>
        <taxon>Micromonosporaceae</taxon>
        <taxon>Actinorhabdospora</taxon>
    </lineage>
</organism>
<comment type="caution">
    <text evidence="1">The sequence shown here is derived from an EMBL/GenBank/DDBJ whole genome shotgun (WGS) entry which is preliminary data.</text>
</comment>
<sequence length="627" mass="67105">MATITPSTFNPLLAHVNVRLQQGVPLVDADWNTKDDIRKFELRAFLKWYVGDGVPEGNDGYKITGGNDTLAIRAGTQGPGGTLGPFDTALLKVGRYIVDGLDVMIGADLDFKAQPLYTTQPGAAARAVKQGTVVIDAIPATGDITVELDVWEWLVTPDDDNTLVLPGLGVETCARTRREWAVRARLTSTTPTREAGHSYTTLARINRTGVTVADTDITDLRQRRLLTPPAHLIADVLGVDPFDYRRGVGRPAVSIREAINALLAGRLPTTPDVGLSPAAGTDLFRRSVIKETTDLLRIVWHSQRQDGSTFRLFTASYDTSKPELGFSTPVQITSTASGVRSEPSTVVLPNGELVVLYQSSTLGNPAADVFFKRGLAANLLAATEQTVVATAGTGEGTPFAVLCNQYVYMFWQIANGRWQYRRYDHTTSAFADAAPVDVPGAIVGGAGGMVAAAATSKIWLTFPTGTGTVAVMRLDGATGALEFSNNTLTGREPFVVAVSDTEGALFFDEGVNLPVRTVAITDTTLGTVEVIADSAAEGQPAVVRTDDGTLSLFTSRQITTSNFDVVLRRKVTGGTGWSSALNVTAHPMSDQFPHAVSMGDRGIWLFWASNRANSSQDIFAKRIITAI</sequence>
<reference evidence="1" key="1">
    <citation type="submission" date="2023-03" db="EMBL/GenBank/DDBJ databases">
        <title>Actinorhabdospora filicis NBRC 111898.</title>
        <authorList>
            <person name="Ichikawa N."/>
            <person name="Sato H."/>
            <person name="Tonouchi N."/>
        </authorList>
    </citation>
    <scope>NUCLEOTIDE SEQUENCE</scope>
    <source>
        <strain evidence="1">NBRC 111898</strain>
    </source>
</reference>
<evidence type="ECO:0000313" key="1">
    <source>
        <dbReference type="EMBL" id="GLZ78620.1"/>
    </source>
</evidence>
<name>A0A9W6WBD3_9ACTN</name>
<dbReference type="InterPro" id="IPR045392">
    <property type="entry name" value="DUF6519"/>
</dbReference>
<dbReference type="RefSeq" id="WP_285663770.1">
    <property type="nucleotide sequence ID" value="NZ_BSTX01000002.1"/>
</dbReference>
<dbReference type="Pfam" id="PF20129">
    <property type="entry name" value="DUF6519"/>
    <property type="match status" value="1"/>
</dbReference>
<dbReference type="EMBL" id="BSTX01000002">
    <property type="protein sequence ID" value="GLZ78620.1"/>
    <property type="molecule type" value="Genomic_DNA"/>
</dbReference>
<dbReference type="SUPFAM" id="SSF89372">
    <property type="entry name" value="Fucose-specific lectin"/>
    <property type="match status" value="1"/>
</dbReference>
<keyword evidence="2" id="KW-1185">Reference proteome</keyword>
<proteinExistence type="predicted"/>
<evidence type="ECO:0000313" key="2">
    <source>
        <dbReference type="Proteomes" id="UP001165079"/>
    </source>
</evidence>
<gene>
    <name evidence="1" type="ORF">Afil01_34270</name>
</gene>
<protein>
    <submittedName>
        <fullName evidence="1">Uncharacterized protein</fullName>
    </submittedName>
</protein>
<dbReference type="Proteomes" id="UP001165079">
    <property type="component" value="Unassembled WGS sequence"/>
</dbReference>
<accession>A0A9W6WBD3</accession>
<dbReference type="AlphaFoldDB" id="A0A9W6WBD3"/>